<name>A0A1M7RKE9_9ACTN</name>
<reference evidence="2 3" key="1">
    <citation type="submission" date="2016-11" db="EMBL/GenBank/DDBJ databases">
        <authorList>
            <person name="Jaros S."/>
            <person name="Januszkiewicz K."/>
            <person name="Wedrychowicz H."/>
        </authorList>
    </citation>
    <scope>NUCLEOTIDE SEQUENCE [LARGE SCALE GENOMIC DNA]</scope>
    <source>
        <strain evidence="2 3">DSM 46144</strain>
    </source>
</reference>
<gene>
    <name evidence="2" type="ORF">SAMN05443668_11725</name>
</gene>
<dbReference type="InterPro" id="IPR008030">
    <property type="entry name" value="NmrA-like"/>
</dbReference>
<dbReference type="Gene3D" id="3.90.25.10">
    <property type="entry name" value="UDP-galactose 4-epimerase, domain 1"/>
    <property type="match status" value="1"/>
</dbReference>
<dbReference type="AlphaFoldDB" id="A0A1M7RKE9"/>
<dbReference type="PANTHER" id="PTHR43162">
    <property type="match status" value="1"/>
</dbReference>
<dbReference type="SUPFAM" id="SSF51735">
    <property type="entry name" value="NAD(P)-binding Rossmann-fold domains"/>
    <property type="match status" value="1"/>
</dbReference>
<keyword evidence="3" id="KW-1185">Reference proteome</keyword>
<feature type="domain" description="NmrA-like" evidence="1">
    <location>
        <begin position="2"/>
        <end position="251"/>
    </location>
</feature>
<dbReference type="Pfam" id="PF05368">
    <property type="entry name" value="NmrA"/>
    <property type="match status" value="1"/>
</dbReference>
<dbReference type="PANTHER" id="PTHR43162:SF1">
    <property type="entry name" value="PRESTALK A DIFFERENTIATION PROTEIN A"/>
    <property type="match status" value="1"/>
</dbReference>
<dbReference type="Proteomes" id="UP000184440">
    <property type="component" value="Unassembled WGS sequence"/>
</dbReference>
<dbReference type="RefSeq" id="WP_073264028.1">
    <property type="nucleotide sequence ID" value="NZ_FRCS01000017.1"/>
</dbReference>
<dbReference type="Gene3D" id="3.40.50.720">
    <property type="entry name" value="NAD(P)-binding Rossmann-like Domain"/>
    <property type="match status" value="1"/>
</dbReference>
<dbReference type="InterPro" id="IPR051604">
    <property type="entry name" value="Ergot_Alk_Oxidoreductase"/>
</dbReference>
<accession>A0A1M7RKE9</accession>
<dbReference type="EMBL" id="FRCS01000017">
    <property type="protein sequence ID" value="SHN46642.1"/>
    <property type="molecule type" value="Genomic_DNA"/>
</dbReference>
<dbReference type="STRING" id="134849.SAMN05443668_11725"/>
<evidence type="ECO:0000313" key="2">
    <source>
        <dbReference type="EMBL" id="SHN46642.1"/>
    </source>
</evidence>
<dbReference type="InterPro" id="IPR036291">
    <property type="entry name" value="NAD(P)-bd_dom_sf"/>
</dbReference>
<evidence type="ECO:0000259" key="1">
    <source>
        <dbReference type="Pfam" id="PF05368"/>
    </source>
</evidence>
<evidence type="ECO:0000313" key="3">
    <source>
        <dbReference type="Proteomes" id="UP000184440"/>
    </source>
</evidence>
<protein>
    <submittedName>
        <fullName evidence="2">Uncharacterized conserved protein YbjT, contains NAD(P)-binding and DUF2867 domains</fullName>
    </submittedName>
</protein>
<dbReference type="OrthoDB" id="3510772at2"/>
<proteinExistence type="predicted"/>
<sequence length="280" mass="29162">MILVLGATGSIGTPLVRALRDAGEPVRAFVRDPAEGEALGVPYAVGDLDDPASVAAALDGVDRLFLNAGGAVPAAGEQPMVRQQKAAIDAAAVAGVSRVVKVSVWGAKPGGRLAEGAHWEIERYLEASGLSWATLQPSGFMQNFRTGAGAFTDDGDLIGAYGNARVSYIDAADIAACGAALLAGSWRPKETFVLTGPEALTHAEIAALLAAAWRRPIRYVDLSPDEFTARLVAQGLPHDFANDVATLYREVAAGSLAATTTHVEELTGRPPRSFAEFLAQ</sequence>
<organism evidence="2 3">
    <name type="scientific">Cryptosporangium aurantiacum</name>
    <dbReference type="NCBI Taxonomy" id="134849"/>
    <lineage>
        <taxon>Bacteria</taxon>
        <taxon>Bacillati</taxon>
        <taxon>Actinomycetota</taxon>
        <taxon>Actinomycetes</taxon>
        <taxon>Cryptosporangiales</taxon>
        <taxon>Cryptosporangiaceae</taxon>
        <taxon>Cryptosporangium</taxon>
    </lineage>
</organism>